<protein>
    <submittedName>
        <fullName evidence="1">Uncharacterized protein</fullName>
    </submittedName>
</protein>
<organism evidence="1 2">
    <name type="scientific">Papaver somniferum</name>
    <name type="common">Opium poppy</name>
    <dbReference type="NCBI Taxonomy" id="3469"/>
    <lineage>
        <taxon>Eukaryota</taxon>
        <taxon>Viridiplantae</taxon>
        <taxon>Streptophyta</taxon>
        <taxon>Embryophyta</taxon>
        <taxon>Tracheophyta</taxon>
        <taxon>Spermatophyta</taxon>
        <taxon>Magnoliopsida</taxon>
        <taxon>Ranunculales</taxon>
        <taxon>Papaveraceae</taxon>
        <taxon>Papaveroideae</taxon>
        <taxon>Papaver</taxon>
    </lineage>
</organism>
<dbReference type="AlphaFoldDB" id="A0A4Y7IVM3"/>
<keyword evidence="2" id="KW-1185">Reference proteome</keyword>
<dbReference type="PANTHER" id="PTHR47459:SF1">
    <property type="entry name" value="KINESIN LIGHT CHAIN-RELATED"/>
    <property type="match status" value="1"/>
</dbReference>
<proteinExistence type="predicted"/>
<dbReference type="Proteomes" id="UP000316621">
    <property type="component" value="Chromosome 2"/>
</dbReference>
<gene>
    <name evidence="1" type="ORF">C5167_020621</name>
</gene>
<reference evidence="1 2" key="1">
    <citation type="journal article" date="2018" name="Science">
        <title>The opium poppy genome and morphinan production.</title>
        <authorList>
            <person name="Guo L."/>
            <person name="Winzer T."/>
            <person name="Yang X."/>
            <person name="Li Y."/>
            <person name="Ning Z."/>
            <person name="He Z."/>
            <person name="Teodor R."/>
            <person name="Lu Y."/>
            <person name="Bowser T.A."/>
            <person name="Graham I.A."/>
            <person name="Ye K."/>
        </authorList>
    </citation>
    <scope>NUCLEOTIDE SEQUENCE [LARGE SCALE GENOMIC DNA]</scope>
    <source>
        <strain evidence="2">cv. HN1</strain>
        <tissue evidence="1">Leaves</tissue>
    </source>
</reference>
<accession>A0A4Y7IVM3</accession>
<dbReference type="EMBL" id="CM010716">
    <property type="protein sequence ID" value="RZC52196.1"/>
    <property type="molecule type" value="Genomic_DNA"/>
</dbReference>
<evidence type="ECO:0000313" key="2">
    <source>
        <dbReference type="Proteomes" id="UP000316621"/>
    </source>
</evidence>
<evidence type="ECO:0000313" key="1">
    <source>
        <dbReference type="EMBL" id="RZC52196.1"/>
    </source>
</evidence>
<name>A0A4Y7IVM3_PAPSO</name>
<dbReference type="STRING" id="3469.A0A4Y7IVM3"/>
<dbReference type="PANTHER" id="PTHR47459">
    <property type="entry name" value="KINESIN LIGHT CHAIN-RELATED"/>
    <property type="match status" value="1"/>
</dbReference>
<dbReference type="Gramene" id="RZC52196">
    <property type="protein sequence ID" value="RZC52196"/>
    <property type="gene ID" value="C5167_020621"/>
</dbReference>
<sequence>MHVCALAKEIMDVSLGPHHADSIDLVKTFQKLMAPWGAYWYEVHTQNPPCLMVILNPQLNDLYLQYLSYTVALEVRQRVIDAWESRGPTAHDEMREARRLLEQLKEKAQGLSCSGEDEVFPRKALPLPLNSECAP</sequence>